<dbReference type="Pfam" id="PF03928">
    <property type="entry name" value="HbpS-like"/>
    <property type="match status" value="1"/>
</dbReference>
<dbReference type="PIRSF" id="PIRSF008757">
    <property type="entry name" value="UCP008757"/>
    <property type="match status" value="1"/>
</dbReference>
<dbReference type="PANTHER" id="PTHR28255:SF1">
    <property type="entry name" value="UPF0303 PROTEIN YBR137W"/>
    <property type="match status" value="1"/>
</dbReference>
<dbReference type="Gene3D" id="3.30.450.150">
    <property type="entry name" value="Haem-degrading domain"/>
    <property type="match status" value="1"/>
</dbReference>
<dbReference type="AlphaFoldDB" id="Q11AN6"/>
<dbReference type="PANTHER" id="PTHR28255">
    <property type="match status" value="1"/>
</dbReference>
<gene>
    <name evidence="1" type="ordered locus">Meso_4513</name>
</gene>
<keyword evidence="1" id="KW-0614">Plasmid</keyword>
<name>Q11AN6_CHESB</name>
<geneLocation type="plasmid" evidence="1">
    <name>2</name>
</geneLocation>
<dbReference type="KEGG" id="mes:Meso_4513"/>
<reference evidence="1" key="1">
    <citation type="submission" date="2006-06" db="EMBL/GenBank/DDBJ databases">
        <title>Complete sequence of Plasmid 2 of Chelativorans sp. BNC1.</title>
        <authorList>
            <consortium name="US DOE Joint Genome Institute"/>
            <person name="Copeland A."/>
            <person name="Lucas S."/>
            <person name="Lapidus A."/>
            <person name="Barry K."/>
            <person name="Detter J.C."/>
            <person name="Glavina del Rio T."/>
            <person name="Hammon N."/>
            <person name="Israni S."/>
            <person name="Dalin E."/>
            <person name="Tice H."/>
            <person name="Pitluck S."/>
            <person name="Chertkov O."/>
            <person name="Brettin T."/>
            <person name="Bruce D."/>
            <person name="Han C."/>
            <person name="Tapia R."/>
            <person name="Gilna P."/>
            <person name="Schmutz J."/>
            <person name="Larimer F."/>
            <person name="Land M."/>
            <person name="Hauser L."/>
            <person name="Kyrpides N."/>
            <person name="Mikhailova N."/>
            <person name="Richardson P."/>
        </authorList>
    </citation>
    <scope>NUCLEOTIDE SEQUENCE</scope>
    <source>
        <strain evidence="1">BNC1</strain>
        <plasmid evidence="1">2</plasmid>
    </source>
</reference>
<dbReference type="InterPro" id="IPR005624">
    <property type="entry name" value="PduO/GlcC-like"/>
</dbReference>
<dbReference type="InterPro" id="IPR038084">
    <property type="entry name" value="PduO/GlcC-like_sf"/>
</dbReference>
<dbReference type="NCBIfam" id="NF002696">
    <property type="entry name" value="PRK02487.1-5"/>
    <property type="match status" value="1"/>
</dbReference>
<evidence type="ECO:0000313" key="1">
    <source>
        <dbReference type="EMBL" id="ABG65539.1"/>
    </source>
</evidence>
<sequence length="164" mass="17914">MAEQQTIEELQVEAQELVLPAFDSTVAWEIGGYIRKRAAAESMPIAFEVSRIGQQVFFHAMPGAMPDNAHWIRRKRAVVERFYSSSLLMKLLADRQGRPLLERYILSADDYVASGGSVPLVVAGSGCVGTVTVSGLTQYEDHRLAAEAIRYAIAGMAKQRVAGG</sequence>
<dbReference type="SUPFAM" id="SSF143744">
    <property type="entry name" value="GlcG-like"/>
    <property type="match status" value="1"/>
</dbReference>
<proteinExistence type="predicted"/>
<dbReference type="eggNOG" id="COG4702">
    <property type="taxonomic scope" value="Bacteria"/>
</dbReference>
<organism evidence="1">
    <name type="scientific">Chelativorans sp. (strain BNC1)</name>
    <dbReference type="NCBI Taxonomy" id="266779"/>
    <lineage>
        <taxon>Bacteria</taxon>
        <taxon>Pseudomonadati</taxon>
        <taxon>Pseudomonadota</taxon>
        <taxon>Alphaproteobacteria</taxon>
        <taxon>Hyphomicrobiales</taxon>
        <taxon>Phyllobacteriaceae</taxon>
        <taxon>Chelativorans</taxon>
    </lineage>
</organism>
<protein>
    <submittedName>
        <fullName evidence="1">Uncharacterized protein</fullName>
    </submittedName>
</protein>
<dbReference type="OrthoDB" id="9815315at2"/>
<accession>Q11AN6</accession>
<dbReference type="EMBL" id="CP000391">
    <property type="protein sequence ID" value="ABG65539.1"/>
    <property type="molecule type" value="Genomic_DNA"/>
</dbReference>
<dbReference type="HOGENOM" id="CLU_101036_2_1_5"/>
<dbReference type="InterPro" id="IPR010371">
    <property type="entry name" value="YBR137W-like"/>
</dbReference>